<dbReference type="RefSeq" id="WP_175607841.1">
    <property type="nucleotide sequence ID" value="NZ_FTOH01000001.1"/>
</dbReference>
<dbReference type="Proteomes" id="UP000185639">
    <property type="component" value="Unassembled WGS sequence"/>
</dbReference>
<sequence>MATALIDAEKQTPASTSAANESMRRAAKATASTDYYDLIGNIALERRRLRNSEGAAAE</sequence>
<keyword evidence="3" id="KW-1185">Reference proteome</keyword>
<evidence type="ECO:0000313" key="2">
    <source>
        <dbReference type="EMBL" id="SIS43344.1"/>
    </source>
</evidence>
<evidence type="ECO:0000313" key="3">
    <source>
        <dbReference type="Proteomes" id="UP000185639"/>
    </source>
</evidence>
<dbReference type="AlphaFoldDB" id="A0A1N7J226"/>
<feature type="region of interest" description="Disordered" evidence="1">
    <location>
        <begin position="1"/>
        <end position="29"/>
    </location>
</feature>
<protein>
    <submittedName>
        <fullName evidence="2">Uncharacterized protein</fullName>
    </submittedName>
</protein>
<reference evidence="3" key="1">
    <citation type="submission" date="2017-01" db="EMBL/GenBank/DDBJ databases">
        <authorList>
            <person name="Varghese N."/>
            <person name="Submissions S."/>
        </authorList>
    </citation>
    <scope>NUCLEOTIDE SEQUENCE [LARGE SCALE GENOMIC DNA]</scope>
    <source>
        <strain evidence="3">DSM 24913</strain>
    </source>
</reference>
<gene>
    <name evidence="2" type="ORF">SAMN05421686_101267</name>
</gene>
<proteinExistence type="predicted"/>
<organism evidence="2 3">
    <name type="scientific">Thalassolituus maritimus</name>
    <dbReference type="NCBI Taxonomy" id="484498"/>
    <lineage>
        <taxon>Bacteria</taxon>
        <taxon>Pseudomonadati</taxon>
        <taxon>Pseudomonadota</taxon>
        <taxon>Gammaproteobacteria</taxon>
        <taxon>Oceanospirillales</taxon>
        <taxon>Oceanospirillaceae</taxon>
        <taxon>Thalassolituus</taxon>
    </lineage>
</organism>
<accession>A0A1N7J226</accession>
<evidence type="ECO:0000256" key="1">
    <source>
        <dbReference type="SAM" id="MobiDB-lite"/>
    </source>
</evidence>
<dbReference type="STRING" id="484498.SAMN05421686_101267"/>
<dbReference type="EMBL" id="FTOH01000001">
    <property type="protein sequence ID" value="SIS43344.1"/>
    <property type="molecule type" value="Genomic_DNA"/>
</dbReference>
<name>A0A1N7J226_9GAMM</name>